<proteinExistence type="predicted"/>
<name>A0A9W8PTJ0_9HYPO</name>
<evidence type="ECO:0000313" key="2">
    <source>
        <dbReference type="Proteomes" id="UP001152130"/>
    </source>
</evidence>
<protein>
    <submittedName>
        <fullName evidence="1">Uncharacterized protein</fullName>
    </submittedName>
</protein>
<comment type="caution">
    <text evidence="1">The sequence shown here is derived from an EMBL/GenBank/DDBJ whole genome shotgun (WGS) entry which is preliminary data.</text>
</comment>
<evidence type="ECO:0000313" key="1">
    <source>
        <dbReference type="EMBL" id="KAJ4017803.1"/>
    </source>
</evidence>
<dbReference type="EMBL" id="JAPDHF010000005">
    <property type="protein sequence ID" value="KAJ4017803.1"/>
    <property type="molecule type" value="Genomic_DNA"/>
</dbReference>
<dbReference type="Proteomes" id="UP001152130">
    <property type="component" value="Unassembled WGS sequence"/>
</dbReference>
<sequence length="105" mass="11772">MAYYDNNHSSANQARPQDYTDVVHGRNVHWEGATVKGTFSSGVTFTSNIFADAANKDINQWAGSGSNGFKDFTCWKTGSPRGKPFLLYKVDGWEAYSIYFCRNNN</sequence>
<keyword evidence="2" id="KW-1185">Reference proteome</keyword>
<reference evidence="1" key="1">
    <citation type="submission" date="2022-10" db="EMBL/GenBank/DDBJ databases">
        <title>Fusarium specimens isolated from Avocado Roots.</title>
        <authorList>
            <person name="Stajich J."/>
            <person name="Roper C."/>
            <person name="Heimlech-Rivalta G."/>
        </authorList>
    </citation>
    <scope>NUCLEOTIDE SEQUENCE</scope>
    <source>
        <strain evidence="1">CF00143</strain>
    </source>
</reference>
<accession>A0A9W8PTJ0</accession>
<organism evidence="1 2">
    <name type="scientific">Fusarium irregulare</name>
    <dbReference type="NCBI Taxonomy" id="2494466"/>
    <lineage>
        <taxon>Eukaryota</taxon>
        <taxon>Fungi</taxon>
        <taxon>Dikarya</taxon>
        <taxon>Ascomycota</taxon>
        <taxon>Pezizomycotina</taxon>
        <taxon>Sordariomycetes</taxon>
        <taxon>Hypocreomycetidae</taxon>
        <taxon>Hypocreales</taxon>
        <taxon>Nectriaceae</taxon>
        <taxon>Fusarium</taxon>
        <taxon>Fusarium incarnatum-equiseti species complex</taxon>
    </lineage>
</organism>
<dbReference type="OrthoDB" id="291007at2759"/>
<dbReference type="AlphaFoldDB" id="A0A9W8PTJ0"/>
<gene>
    <name evidence="1" type="ORF">NW766_003872</name>
</gene>